<dbReference type="Proteomes" id="UP001419268">
    <property type="component" value="Unassembled WGS sequence"/>
</dbReference>
<proteinExistence type="inferred from homology"/>
<evidence type="ECO:0000256" key="2">
    <source>
        <dbReference type="ARBA" id="ARBA00022737"/>
    </source>
</evidence>
<name>A0AAP0I2W5_9MAGN</name>
<dbReference type="GO" id="GO:0009507">
    <property type="term" value="C:chloroplast"/>
    <property type="evidence" value="ECO:0007669"/>
    <property type="project" value="TreeGrafter"/>
</dbReference>
<feature type="repeat" description="PPR" evidence="3">
    <location>
        <begin position="195"/>
        <end position="230"/>
    </location>
</feature>
<dbReference type="PANTHER" id="PTHR47936:SF1">
    <property type="entry name" value="PENTATRICOPEPTIDE REPEAT-CONTAINING PROTEIN GUN1, CHLOROPLASTIC"/>
    <property type="match status" value="1"/>
</dbReference>
<protein>
    <recommendedName>
        <fullName evidence="6">Pentatricopeptide repeat-containing protein</fullName>
    </recommendedName>
</protein>
<dbReference type="GO" id="GO:0031930">
    <property type="term" value="P:mitochondria-nucleus signaling pathway"/>
    <property type="evidence" value="ECO:0007669"/>
    <property type="project" value="TreeGrafter"/>
</dbReference>
<feature type="repeat" description="PPR" evidence="3">
    <location>
        <begin position="231"/>
        <end position="267"/>
    </location>
</feature>
<dbReference type="PROSITE" id="PS51375">
    <property type="entry name" value="PPR"/>
    <property type="match status" value="2"/>
</dbReference>
<evidence type="ECO:0008006" key="6">
    <source>
        <dbReference type="Google" id="ProtNLM"/>
    </source>
</evidence>
<keyword evidence="2" id="KW-0677">Repeat</keyword>
<dbReference type="Pfam" id="PF13812">
    <property type="entry name" value="PPR_3"/>
    <property type="match status" value="2"/>
</dbReference>
<comment type="caution">
    <text evidence="4">The sequence shown here is derived from an EMBL/GenBank/DDBJ whole genome shotgun (WGS) entry which is preliminary data.</text>
</comment>
<sequence>MAALLLRTSKPLITPQTLLSRSLRTLTRPAEITLRNVKSALISESDPETIFSIFQTCSDHPRVWRDQIVFDVAIAKLSRANRSDLIENILERQKSHPVAKTEGFLIRIMMLYSRAKMYDKAILTFHQMSSLGRAPTGKAFCALLSFETMSLAIGIYPGIAAHNIALQALCKEDKSLESARALIAKMEKEKKVIPNTTSYNILLGCCLENGGDHEKFGELLEEMERKGLTPNLVTYNHRIVKLSRSRGGVGADAKKVFDEMKSRNIKPNADSYAGLIRYCVRRKDYENALVFCEESLERRFVPPFTCVKDVVKGLVGINKEDEARKVVEKMKKQLRRSAVESWTKVEGLLPLSLA</sequence>
<dbReference type="PANTHER" id="PTHR47936">
    <property type="entry name" value="PPR_LONG DOMAIN-CONTAINING PROTEIN"/>
    <property type="match status" value="1"/>
</dbReference>
<reference evidence="4 5" key="1">
    <citation type="submission" date="2024-01" db="EMBL/GenBank/DDBJ databases">
        <title>Genome assemblies of Stephania.</title>
        <authorList>
            <person name="Yang L."/>
        </authorList>
    </citation>
    <scope>NUCLEOTIDE SEQUENCE [LARGE SCALE GENOMIC DNA]</scope>
    <source>
        <strain evidence="4">JXDWG</strain>
        <tissue evidence="4">Leaf</tissue>
    </source>
</reference>
<dbReference type="Pfam" id="PF01535">
    <property type="entry name" value="PPR"/>
    <property type="match status" value="1"/>
</dbReference>
<accession>A0AAP0I2W5</accession>
<comment type="similarity">
    <text evidence="1">Belongs to the PPR family. P subfamily.</text>
</comment>
<dbReference type="AlphaFoldDB" id="A0AAP0I2W5"/>
<dbReference type="GO" id="GO:0010019">
    <property type="term" value="P:chloroplast-nucleus signaling pathway"/>
    <property type="evidence" value="ECO:0007669"/>
    <property type="project" value="TreeGrafter"/>
</dbReference>
<evidence type="ECO:0000256" key="1">
    <source>
        <dbReference type="ARBA" id="ARBA00007626"/>
    </source>
</evidence>
<gene>
    <name evidence="4" type="ORF">Scep_022728</name>
</gene>
<evidence type="ECO:0000256" key="3">
    <source>
        <dbReference type="PROSITE-ProRule" id="PRU00708"/>
    </source>
</evidence>
<dbReference type="EMBL" id="JBBNAG010000009">
    <property type="protein sequence ID" value="KAK9105884.1"/>
    <property type="molecule type" value="Genomic_DNA"/>
</dbReference>
<evidence type="ECO:0000313" key="5">
    <source>
        <dbReference type="Proteomes" id="UP001419268"/>
    </source>
</evidence>
<dbReference type="InterPro" id="IPR002885">
    <property type="entry name" value="PPR_rpt"/>
</dbReference>
<evidence type="ECO:0000313" key="4">
    <source>
        <dbReference type="EMBL" id="KAK9105884.1"/>
    </source>
</evidence>
<dbReference type="Gene3D" id="1.25.40.10">
    <property type="entry name" value="Tetratricopeptide repeat domain"/>
    <property type="match status" value="2"/>
</dbReference>
<dbReference type="NCBIfam" id="TIGR00756">
    <property type="entry name" value="PPR"/>
    <property type="match status" value="1"/>
</dbReference>
<dbReference type="InterPro" id="IPR011990">
    <property type="entry name" value="TPR-like_helical_dom_sf"/>
</dbReference>
<organism evidence="4 5">
    <name type="scientific">Stephania cephalantha</name>
    <dbReference type="NCBI Taxonomy" id="152367"/>
    <lineage>
        <taxon>Eukaryota</taxon>
        <taxon>Viridiplantae</taxon>
        <taxon>Streptophyta</taxon>
        <taxon>Embryophyta</taxon>
        <taxon>Tracheophyta</taxon>
        <taxon>Spermatophyta</taxon>
        <taxon>Magnoliopsida</taxon>
        <taxon>Ranunculales</taxon>
        <taxon>Menispermaceae</taxon>
        <taxon>Menispermoideae</taxon>
        <taxon>Cissampelideae</taxon>
        <taxon>Stephania</taxon>
    </lineage>
</organism>
<keyword evidence="5" id="KW-1185">Reference proteome</keyword>